<dbReference type="EMBL" id="SGKU01000087">
    <property type="protein sequence ID" value="NFA44472.1"/>
    <property type="molecule type" value="Genomic_DNA"/>
</dbReference>
<evidence type="ECO:0000313" key="2">
    <source>
        <dbReference type="EMBL" id="NFA44472.1"/>
    </source>
</evidence>
<sequence length="152" mass="18086">MSIYKKLKLKEIEPHITKLQGVTYVNEVGFNLLKESLNLNEKIKTNLNNKNINVEIATDLVDFKEDLTSLNLLKDDYIETLKKQIEEKDNQIQKLHKLIENNQILLKQEKVVNLLQLEQHLKDVDLKLNDVKEKMEQRKQEKKKGFFKRIFK</sequence>
<proteinExistence type="predicted"/>
<evidence type="ECO:0008006" key="4">
    <source>
        <dbReference type="Google" id="ProtNLM"/>
    </source>
</evidence>
<dbReference type="AlphaFoldDB" id="A0A6M0ST46"/>
<comment type="caution">
    <text evidence="2">The sequence shown here is derived from an EMBL/GenBank/DDBJ whole genome shotgun (WGS) entry which is preliminary data.</text>
</comment>
<gene>
    <name evidence="2" type="ORF">EXM65_18400</name>
</gene>
<organism evidence="2 3">
    <name type="scientific">Clostridium botulinum</name>
    <dbReference type="NCBI Taxonomy" id="1491"/>
    <lineage>
        <taxon>Bacteria</taxon>
        <taxon>Bacillati</taxon>
        <taxon>Bacillota</taxon>
        <taxon>Clostridia</taxon>
        <taxon>Eubacteriales</taxon>
        <taxon>Clostridiaceae</taxon>
        <taxon>Clostridium</taxon>
    </lineage>
</organism>
<protein>
    <recommendedName>
        <fullName evidence="4">DUF536 domain-containing protein</fullName>
    </recommendedName>
</protein>
<name>A0A6M0ST46_CLOBO</name>
<keyword evidence="1" id="KW-0175">Coiled coil</keyword>
<reference evidence="2 3" key="1">
    <citation type="submission" date="2019-02" db="EMBL/GenBank/DDBJ databases">
        <title>Genome sequencing of Clostridium botulinum clinical isolates.</title>
        <authorList>
            <person name="Brunt J."/>
            <person name="Van Vliet A.H.M."/>
            <person name="Stringer S.C."/>
            <person name="Grant K.A."/>
            <person name="Carter A.C."/>
            <person name="Peck M.W."/>
        </authorList>
    </citation>
    <scope>NUCLEOTIDE SEQUENCE [LARGE SCALE GENOMIC DNA]</scope>
    <source>
        <strain evidence="2 3">H113700579</strain>
    </source>
</reference>
<dbReference type="Proteomes" id="UP000472355">
    <property type="component" value="Unassembled WGS sequence"/>
</dbReference>
<evidence type="ECO:0000313" key="3">
    <source>
        <dbReference type="Proteomes" id="UP000472355"/>
    </source>
</evidence>
<accession>A0A6M0ST46</accession>
<feature type="coiled-coil region" evidence="1">
    <location>
        <begin position="78"/>
        <end position="141"/>
    </location>
</feature>
<evidence type="ECO:0000256" key="1">
    <source>
        <dbReference type="SAM" id="Coils"/>
    </source>
</evidence>